<dbReference type="EMBL" id="QURH01000199">
    <property type="protein sequence ID" value="RFU41626.1"/>
    <property type="molecule type" value="Genomic_DNA"/>
</dbReference>
<evidence type="ECO:0000313" key="6">
    <source>
        <dbReference type="Proteomes" id="UP000261811"/>
    </source>
</evidence>
<keyword evidence="2" id="KW-1015">Disulfide bond</keyword>
<proteinExistence type="predicted"/>
<comment type="caution">
    <text evidence="5">The sequence shown here is derived from an EMBL/GenBank/DDBJ whole genome shotgun (WGS) entry which is preliminary data.</text>
</comment>
<dbReference type="AlphaFoldDB" id="A0A372JP91"/>
<keyword evidence="6" id="KW-1185">Reference proteome</keyword>
<dbReference type="Proteomes" id="UP000261811">
    <property type="component" value="Unassembled WGS sequence"/>
</dbReference>
<protein>
    <submittedName>
        <fullName evidence="5">LamG domain-containing protein</fullName>
    </submittedName>
</protein>
<dbReference type="CDD" id="cd00110">
    <property type="entry name" value="LamG"/>
    <property type="match status" value="1"/>
</dbReference>
<feature type="compositionally biased region" description="Basic residues" evidence="3">
    <location>
        <begin position="13"/>
        <end position="26"/>
    </location>
</feature>
<evidence type="ECO:0000256" key="3">
    <source>
        <dbReference type="SAM" id="MobiDB-lite"/>
    </source>
</evidence>
<reference evidence="5 6" key="1">
    <citation type="submission" date="2018-08" db="EMBL/GenBank/DDBJ databases">
        <title>Actinomadura jelena sp. nov., a novel Actinomycete isolated from soil in Chad.</title>
        <authorList>
            <person name="Shi L."/>
        </authorList>
    </citation>
    <scope>NUCLEOTIDE SEQUENCE [LARGE SCALE GENOMIC DNA]</scope>
    <source>
        <strain evidence="5 6">NEAU-G17</strain>
    </source>
</reference>
<dbReference type="SUPFAM" id="SSF49899">
    <property type="entry name" value="Concanavalin A-like lectins/glucanases"/>
    <property type="match status" value="1"/>
</dbReference>
<keyword evidence="1" id="KW-0732">Signal</keyword>
<feature type="region of interest" description="Disordered" evidence="3">
    <location>
        <begin position="1"/>
        <end position="38"/>
    </location>
</feature>
<gene>
    <name evidence="5" type="ORF">DZF91_10640</name>
</gene>
<dbReference type="InterPro" id="IPR006558">
    <property type="entry name" value="LamG-like"/>
</dbReference>
<evidence type="ECO:0000259" key="4">
    <source>
        <dbReference type="SMART" id="SM00560"/>
    </source>
</evidence>
<evidence type="ECO:0000313" key="5">
    <source>
        <dbReference type="EMBL" id="RFU41626.1"/>
    </source>
</evidence>
<feature type="domain" description="LamG-like jellyroll fold" evidence="4">
    <location>
        <begin position="116"/>
        <end position="237"/>
    </location>
</feature>
<dbReference type="Pfam" id="PF13385">
    <property type="entry name" value="Laminin_G_3"/>
    <property type="match status" value="1"/>
</dbReference>
<dbReference type="SMART" id="SM00560">
    <property type="entry name" value="LamGL"/>
    <property type="match status" value="1"/>
</dbReference>
<evidence type="ECO:0000256" key="1">
    <source>
        <dbReference type="ARBA" id="ARBA00022729"/>
    </source>
</evidence>
<sequence>MVLAAARPDRLAPRPRTRGPPTRRRVPGGPDRTRGLAGPAYRARGGISLTAKLVLHWSLDHTTADNKILDDSDAHLNATVQGTVQNPADERFGSCLKLGAGQGPVLLADTPLTRLATYTIETWVKPDAATGESGLLGKQGGGIRLALLSDGRIEHRHGVAGGATATVTSGANAIAFGQWRHVAITQDGRRARIFVNGVQVAEGPSGTVPVADDKPFAVFGTGLLAHVRVYDDALSETEIRRDMASDESSLTAFVRTHPLGFRLGGEDGQPVLFIDDSPTGQPMILQITNSSRDDVELVPGSGAVSAQDHHFALRLRPGTLARTPAPSITTPGWTLRRDGDTLYFLTSKAAKLPPGGSIALRIDGMSADGAGGGRGTRVELDYRRLRYVGETQELSGTRLQYLEIANHRGRRDLPLDVSFVGGARVLSDGVTGSALRIQIANISRDAALQLQAGDPATAFVISFEVQLSGEATRRSALIAEGAVAGATLGVAASSGITASWQISRDELGQRLQWTISPKADASLAAGGRIELLLDGIYAPASLGNAPVIVEYRNIPGYQDGFVTILAEKTPLLYTAQRVGIGTSNPQGRLHLLNEDPAGDALILGPPTGTHLRVGYDADRTWIKGNGTKPLAVNPTGGNVVIGGTKADGRLHVLNTQQNATGDTLVLGPTDQSHLRLGYHQDYTWIQGRGSASLLTLNPDGGNVAIGTTSSTNRLTVLASENHLMLRRSTNAAGKVLFLELFQEPGPGEVKPSIRFHHGNQFWHRIEAGYGGFAFRTGHLPDDSLVGIQASSLQLGSIAIGENELRILRQLASGQLEFDLYNVYQDEYAYAADYNPYDGDRRYVWTWRRKGRVNQGRWRIHYPS</sequence>
<name>A0A372JP91_9ACTN</name>
<organism evidence="5 6">
    <name type="scientific">Actinomadura logoneensis</name>
    <dbReference type="NCBI Taxonomy" id="2293572"/>
    <lineage>
        <taxon>Bacteria</taxon>
        <taxon>Bacillati</taxon>
        <taxon>Actinomycetota</taxon>
        <taxon>Actinomycetes</taxon>
        <taxon>Streptosporangiales</taxon>
        <taxon>Thermomonosporaceae</taxon>
        <taxon>Actinomadura</taxon>
    </lineage>
</organism>
<dbReference type="InterPro" id="IPR013320">
    <property type="entry name" value="ConA-like_dom_sf"/>
</dbReference>
<evidence type="ECO:0000256" key="2">
    <source>
        <dbReference type="ARBA" id="ARBA00023157"/>
    </source>
</evidence>
<accession>A0A372JP91</accession>
<dbReference type="InterPro" id="IPR001791">
    <property type="entry name" value="Laminin_G"/>
</dbReference>
<dbReference type="Gene3D" id="2.60.120.200">
    <property type="match status" value="1"/>
</dbReference>